<keyword evidence="3 6" id="KW-0812">Transmembrane</keyword>
<evidence type="ECO:0000256" key="3">
    <source>
        <dbReference type="ARBA" id="ARBA00022692"/>
    </source>
</evidence>
<dbReference type="AlphaFoldDB" id="A0A1H7HKP3"/>
<keyword evidence="4 6" id="KW-1133">Transmembrane helix</keyword>
<dbReference type="PANTHER" id="PTHR35007:SF4">
    <property type="entry name" value="CONSERVED TRANSMEMBRANE PROTEIN-RELATED"/>
    <property type="match status" value="1"/>
</dbReference>
<evidence type="ECO:0000256" key="2">
    <source>
        <dbReference type="ARBA" id="ARBA00022475"/>
    </source>
</evidence>
<dbReference type="GO" id="GO:0005886">
    <property type="term" value="C:plasma membrane"/>
    <property type="evidence" value="ECO:0007669"/>
    <property type="project" value="UniProtKB-SubCell"/>
</dbReference>
<dbReference type="PANTHER" id="PTHR35007">
    <property type="entry name" value="INTEGRAL MEMBRANE PROTEIN-RELATED"/>
    <property type="match status" value="1"/>
</dbReference>
<evidence type="ECO:0000256" key="5">
    <source>
        <dbReference type="ARBA" id="ARBA00023136"/>
    </source>
</evidence>
<reference evidence="9" key="1">
    <citation type="submission" date="2016-10" db="EMBL/GenBank/DDBJ databases">
        <authorList>
            <person name="Varghese N."/>
            <person name="Submissions S."/>
        </authorList>
    </citation>
    <scope>NUCLEOTIDE SEQUENCE [LARGE SCALE GENOMIC DNA]</scope>
    <source>
        <strain evidence="9">DSM 44675</strain>
    </source>
</reference>
<gene>
    <name evidence="8" type="ORF">SAMN05444583_102158</name>
</gene>
<sequence>MVIAASTAAALALIVAPTTRTMTRLSPPRRVEGPWGHARLRAAVALGLIAAVMIYAPTAGCAGAALALTTAYRRARRRRECARDADLRGLLGCLEAATGELRVGAHPANACTTAAGESSGAAADAFRAAAARARLGGSAADGLQAQGSAIDVELARVAAAWRVADRYGVALADLLDAVRADMLGRIRFRDRVEAGLAGARATAAVLACLPLLGIALGQLMGASPLRVLLSGGLGGMLLVLGTVFACAGLLWTDRITGRVTR</sequence>
<evidence type="ECO:0000256" key="4">
    <source>
        <dbReference type="ARBA" id="ARBA00022989"/>
    </source>
</evidence>
<evidence type="ECO:0000313" key="8">
    <source>
        <dbReference type="EMBL" id="SEK50983.1"/>
    </source>
</evidence>
<evidence type="ECO:0000313" key="9">
    <source>
        <dbReference type="Proteomes" id="UP000198677"/>
    </source>
</evidence>
<accession>A0A1H7HKP3</accession>
<proteinExistence type="predicted"/>
<dbReference type="Proteomes" id="UP000198677">
    <property type="component" value="Unassembled WGS sequence"/>
</dbReference>
<feature type="domain" description="Type II secretion system protein GspF" evidence="7">
    <location>
        <begin position="101"/>
        <end position="215"/>
    </location>
</feature>
<evidence type="ECO:0000256" key="6">
    <source>
        <dbReference type="SAM" id="Phobius"/>
    </source>
</evidence>
<name>A0A1H7HKP3_9NOCA</name>
<keyword evidence="2" id="KW-1003">Cell membrane</keyword>
<evidence type="ECO:0000259" key="7">
    <source>
        <dbReference type="Pfam" id="PF00482"/>
    </source>
</evidence>
<dbReference type="EMBL" id="FOAW01000002">
    <property type="protein sequence ID" value="SEK50983.1"/>
    <property type="molecule type" value="Genomic_DNA"/>
</dbReference>
<keyword evidence="5 6" id="KW-0472">Membrane</keyword>
<comment type="subcellular location">
    <subcellularLocation>
        <location evidence="1">Cell membrane</location>
        <topology evidence="1">Multi-pass membrane protein</topology>
    </subcellularLocation>
</comment>
<keyword evidence="9" id="KW-1185">Reference proteome</keyword>
<dbReference type="InterPro" id="IPR018076">
    <property type="entry name" value="T2SS_GspF_dom"/>
</dbReference>
<organism evidence="8 9">
    <name type="scientific">Rhodococcus maanshanensis</name>
    <dbReference type="NCBI Taxonomy" id="183556"/>
    <lineage>
        <taxon>Bacteria</taxon>
        <taxon>Bacillati</taxon>
        <taxon>Actinomycetota</taxon>
        <taxon>Actinomycetes</taxon>
        <taxon>Mycobacteriales</taxon>
        <taxon>Nocardiaceae</taxon>
        <taxon>Rhodococcus</taxon>
    </lineage>
</organism>
<feature type="transmembrane region" description="Helical" evidence="6">
    <location>
        <begin position="228"/>
        <end position="251"/>
    </location>
</feature>
<protein>
    <submittedName>
        <fullName evidence="8">Tight adherence protein B</fullName>
    </submittedName>
</protein>
<feature type="transmembrane region" description="Helical" evidence="6">
    <location>
        <begin position="44"/>
        <end position="69"/>
    </location>
</feature>
<feature type="transmembrane region" description="Helical" evidence="6">
    <location>
        <begin position="194"/>
        <end position="216"/>
    </location>
</feature>
<dbReference type="Pfam" id="PF00482">
    <property type="entry name" value="T2SSF"/>
    <property type="match status" value="1"/>
</dbReference>
<evidence type="ECO:0000256" key="1">
    <source>
        <dbReference type="ARBA" id="ARBA00004651"/>
    </source>
</evidence>